<proteinExistence type="predicted"/>
<dbReference type="Proteomes" id="UP000070121">
    <property type="component" value="Unassembled WGS sequence"/>
</dbReference>
<protein>
    <submittedName>
        <fullName evidence="2">Uncharacterized protein</fullName>
    </submittedName>
</protein>
<reference evidence="2 3" key="1">
    <citation type="submission" date="2014-02" db="EMBL/GenBank/DDBJ databases">
        <title>The genome sequence of Colletotrichum salicis CBS 607.94.</title>
        <authorList>
            <person name="Baroncelli R."/>
            <person name="Thon M.R."/>
        </authorList>
    </citation>
    <scope>NUCLEOTIDE SEQUENCE [LARGE SCALE GENOMIC DNA]</scope>
    <source>
        <strain evidence="2 3">CBS 607.94</strain>
    </source>
</reference>
<organism evidence="2 3">
    <name type="scientific">Colletotrichum salicis</name>
    <dbReference type="NCBI Taxonomy" id="1209931"/>
    <lineage>
        <taxon>Eukaryota</taxon>
        <taxon>Fungi</taxon>
        <taxon>Dikarya</taxon>
        <taxon>Ascomycota</taxon>
        <taxon>Pezizomycotina</taxon>
        <taxon>Sordariomycetes</taxon>
        <taxon>Hypocreomycetidae</taxon>
        <taxon>Glomerellales</taxon>
        <taxon>Glomerellaceae</taxon>
        <taxon>Colletotrichum</taxon>
        <taxon>Colletotrichum acutatum species complex</taxon>
    </lineage>
</organism>
<dbReference type="EMBL" id="JFFI01001088">
    <property type="protein sequence ID" value="KXH63396.1"/>
    <property type="molecule type" value="Genomic_DNA"/>
</dbReference>
<evidence type="ECO:0000313" key="3">
    <source>
        <dbReference type="Proteomes" id="UP000070121"/>
    </source>
</evidence>
<evidence type="ECO:0000256" key="1">
    <source>
        <dbReference type="SAM" id="MobiDB-lite"/>
    </source>
</evidence>
<sequence>MRQQETHDPPALVLRHGSTYNLDGENSHEESVSAKKRKLQDPVVEDVLAEIPGMKARRAILEMDTYFSQDSAPRERRGERTVPEFEMYSSQDLIWATEAVGEK</sequence>
<evidence type="ECO:0000313" key="2">
    <source>
        <dbReference type="EMBL" id="KXH63396.1"/>
    </source>
</evidence>
<comment type="caution">
    <text evidence="2">The sequence shown here is derived from an EMBL/GenBank/DDBJ whole genome shotgun (WGS) entry which is preliminary data.</text>
</comment>
<name>A0A135USM2_9PEZI</name>
<feature type="region of interest" description="Disordered" evidence="1">
    <location>
        <begin position="1"/>
        <end position="38"/>
    </location>
</feature>
<accession>A0A135USM2</accession>
<dbReference type="AlphaFoldDB" id="A0A135USM2"/>
<keyword evidence="3" id="KW-1185">Reference proteome</keyword>
<gene>
    <name evidence="2" type="ORF">CSAL01_10846</name>
</gene>